<proteinExistence type="predicted"/>
<keyword evidence="6" id="KW-1185">Reference proteome</keyword>
<dbReference type="OrthoDB" id="9803035at2"/>
<dbReference type="SMART" id="SM00563">
    <property type="entry name" value="PlsC"/>
    <property type="match status" value="1"/>
</dbReference>
<evidence type="ECO:0000313" key="6">
    <source>
        <dbReference type="Proteomes" id="UP000051645"/>
    </source>
</evidence>
<dbReference type="AlphaFoldDB" id="A0A0R2FM27"/>
<name>A0A0R2FM27_9LACO</name>
<sequence>MFFSFARALIRAFVWLINGNTHYENRDKLFDGPYILVGPHRTWWDPIFFALAASPRQFSFMAKEELFNNRFFRFVLVHAHAFPVNRKNPGPSAIKTPVRILKDGKLSLIMFPSGSRYSSELKGGATVIAKLSKAPLIPVVYQGPLKFRDLFLRKRITVRFGDPITVDPKLKLNDAGLATVSDEMQVAFDKLDAEIDPNFHYVPDEEKALKEKEEGKM</sequence>
<keyword evidence="1 4" id="KW-0808">Transferase</keyword>
<comment type="caution">
    <text evidence="4">The sequence shown here is derived from an EMBL/GenBank/DDBJ whole genome shotgun (WGS) entry which is preliminary data.</text>
</comment>
<dbReference type="Proteomes" id="UP000051645">
    <property type="component" value="Unassembled WGS sequence"/>
</dbReference>
<keyword evidence="2 4" id="KW-0012">Acyltransferase</keyword>
<dbReference type="Proteomes" id="UP000051751">
    <property type="component" value="Unassembled WGS sequence"/>
</dbReference>
<feature type="domain" description="Phospholipid/glycerol acyltransferase" evidence="3">
    <location>
        <begin position="34"/>
        <end position="144"/>
    </location>
</feature>
<dbReference type="STRING" id="81857.IV38_GL000505"/>
<evidence type="ECO:0000256" key="2">
    <source>
        <dbReference type="ARBA" id="ARBA00023315"/>
    </source>
</evidence>
<dbReference type="SUPFAM" id="SSF69593">
    <property type="entry name" value="Glycerol-3-phosphate (1)-acyltransferase"/>
    <property type="match status" value="1"/>
</dbReference>
<dbReference type="InterPro" id="IPR002123">
    <property type="entry name" value="Plipid/glycerol_acylTrfase"/>
</dbReference>
<dbReference type="Pfam" id="PF01553">
    <property type="entry name" value="Acyltransferase"/>
    <property type="match status" value="1"/>
</dbReference>
<dbReference type="RefSeq" id="WP_057768460.1">
    <property type="nucleotide sequence ID" value="NZ_JQAT01000001.1"/>
</dbReference>
<gene>
    <name evidence="4" type="ORF">IV38_GL000505</name>
    <name evidence="5" type="ORF">IV40_GL000163</name>
</gene>
<dbReference type="CDD" id="cd07989">
    <property type="entry name" value="LPLAT_AGPAT-like"/>
    <property type="match status" value="1"/>
</dbReference>
<evidence type="ECO:0000313" key="7">
    <source>
        <dbReference type="Proteomes" id="UP000051751"/>
    </source>
</evidence>
<evidence type="ECO:0000313" key="4">
    <source>
        <dbReference type="EMBL" id="KRN29618.1"/>
    </source>
</evidence>
<accession>A0A0R2FM27</accession>
<dbReference type="PATRIC" id="fig|81857.3.peg.509"/>
<dbReference type="PANTHER" id="PTHR10434">
    <property type="entry name" value="1-ACYL-SN-GLYCEROL-3-PHOSPHATE ACYLTRANSFERASE"/>
    <property type="match status" value="1"/>
</dbReference>
<dbReference type="EMBL" id="JQAZ01000001">
    <property type="protein sequence ID" value="KRN33852.1"/>
    <property type="molecule type" value="Genomic_DNA"/>
</dbReference>
<dbReference type="GO" id="GO:0003841">
    <property type="term" value="F:1-acylglycerol-3-phosphate O-acyltransferase activity"/>
    <property type="evidence" value="ECO:0007669"/>
    <property type="project" value="TreeGrafter"/>
</dbReference>
<organism evidence="4 7">
    <name type="scientific">Lactobacillus selangorensis</name>
    <dbReference type="NCBI Taxonomy" id="81857"/>
    <lineage>
        <taxon>Bacteria</taxon>
        <taxon>Bacillati</taxon>
        <taxon>Bacillota</taxon>
        <taxon>Bacilli</taxon>
        <taxon>Lactobacillales</taxon>
        <taxon>Lactobacillaceae</taxon>
        <taxon>Lactobacillus</taxon>
    </lineage>
</organism>
<dbReference type="PANTHER" id="PTHR10434:SF40">
    <property type="entry name" value="1-ACYL-SN-GLYCEROL-3-PHOSPHATE ACYLTRANSFERASE"/>
    <property type="match status" value="1"/>
</dbReference>
<reference evidence="6 7" key="1">
    <citation type="journal article" date="2015" name="Genome Announc.">
        <title>Expanding the biotechnology potential of lactobacilli through comparative genomics of 213 strains and associated genera.</title>
        <authorList>
            <person name="Sun Z."/>
            <person name="Harris H.M."/>
            <person name="McCann A."/>
            <person name="Guo C."/>
            <person name="Argimon S."/>
            <person name="Zhang W."/>
            <person name="Yang X."/>
            <person name="Jeffery I.B."/>
            <person name="Cooney J.C."/>
            <person name="Kagawa T.F."/>
            <person name="Liu W."/>
            <person name="Song Y."/>
            <person name="Salvetti E."/>
            <person name="Wrobel A."/>
            <person name="Rasinkangas P."/>
            <person name="Parkhill J."/>
            <person name="Rea M.C."/>
            <person name="O'Sullivan O."/>
            <person name="Ritari J."/>
            <person name="Douillard F.P."/>
            <person name="Paul Ross R."/>
            <person name="Yang R."/>
            <person name="Briner A.E."/>
            <person name="Felis G.E."/>
            <person name="de Vos W.M."/>
            <person name="Barrangou R."/>
            <person name="Klaenhammer T.R."/>
            <person name="Caufield P.W."/>
            <person name="Cui Y."/>
            <person name="Zhang H."/>
            <person name="O'Toole P.W."/>
        </authorList>
    </citation>
    <scope>NUCLEOTIDE SEQUENCE [LARGE SCALE GENOMIC DNA]</scope>
    <source>
        <strain evidence="4 7">ATCC BAA-66</strain>
        <strain evidence="5 6">DSM 13344</strain>
    </source>
</reference>
<evidence type="ECO:0000256" key="1">
    <source>
        <dbReference type="ARBA" id="ARBA00022679"/>
    </source>
</evidence>
<evidence type="ECO:0000313" key="5">
    <source>
        <dbReference type="EMBL" id="KRN33852.1"/>
    </source>
</evidence>
<protein>
    <submittedName>
        <fullName evidence="4">1-acyl-sn-glycerol-3-phosphate acyltransferase</fullName>
    </submittedName>
</protein>
<dbReference type="GO" id="GO:0006654">
    <property type="term" value="P:phosphatidic acid biosynthetic process"/>
    <property type="evidence" value="ECO:0007669"/>
    <property type="project" value="TreeGrafter"/>
</dbReference>
<dbReference type="EMBL" id="JQAT01000001">
    <property type="protein sequence ID" value="KRN29618.1"/>
    <property type="molecule type" value="Genomic_DNA"/>
</dbReference>
<evidence type="ECO:0000259" key="3">
    <source>
        <dbReference type="SMART" id="SM00563"/>
    </source>
</evidence>